<reference evidence="4" key="3">
    <citation type="submission" date="2025-09" db="UniProtKB">
        <authorList>
            <consortium name="Ensembl"/>
        </authorList>
    </citation>
    <scope>IDENTIFICATION</scope>
</reference>
<name>A0A674P6T3_TAKRU</name>
<dbReference type="PANTHER" id="PTHR10910:SF103">
    <property type="entry name" value="ADENOSINE DEAMINASE DOMAIN-CONTAINING PROTEIN 1"/>
    <property type="match status" value="1"/>
</dbReference>
<dbReference type="InterPro" id="IPR002466">
    <property type="entry name" value="A_deamin"/>
</dbReference>
<dbReference type="FunCoup" id="A0A674P6T3">
    <property type="interactions" value="855"/>
</dbReference>
<dbReference type="OMA" id="SARYCCK"/>
<evidence type="ECO:0000259" key="2">
    <source>
        <dbReference type="PROSITE" id="PS50137"/>
    </source>
</evidence>
<dbReference type="CDD" id="cd19905">
    <property type="entry name" value="DSRM_ADAD1"/>
    <property type="match status" value="1"/>
</dbReference>
<dbReference type="GO" id="GO:0003725">
    <property type="term" value="F:double-stranded RNA binding"/>
    <property type="evidence" value="ECO:0007669"/>
    <property type="project" value="TreeGrafter"/>
</dbReference>
<sequence>MVARGFLFSGRLIDSLSELLCTFLSCLLGWNARPPLDPNVLIERYRQDEMNALALIHNLAQVVQFQLELKETVTPAHVHGLHFAFCAVIDGVEYKTGIGKSKKEARLQAAQYALEDLLPAIEHLKSALPETPDFPPPLLVKDPSDFIRRTSHGGSSVNLQIPQAVRFQLNKVFSPHPDISVCTSTTAAFVIQTSAGFQVVAFGTGNVSTRESVSSTGRIVHDSHAVVAARRSLMRFLYRHLLMFFSQTAELKAKSIFQQSVGGDLLALKSDVAFHLYTNQLPKGAAQMHSKLRLNPLSVSAWQVNNEMGLHLSVEGKIFSVLSATFDHSASKLVSMSVTDKLTQWQVLGYQGALISHFVEPIYVQSIVVGDSGCSDIRGMEISVNQRVEGITSQLPMHYCMVRPHISLVPQVATSTSEVALVTQSVNWSEGDGSIEIVDGLEGKTMEGSPFKSGSALASRLCKAAMLHRFRLLAKETQRHDLLAASSYREAKGSRAMAKPYQEAKSMLRAYLLQQGFGAWPVKVSVSDNFGV</sequence>
<dbReference type="PANTHER" id="PTHR10910">
    <property type="entry name" value="EUKARYOTE SPECIFIC DSRNA BINDING PROTEIN"/>
    <property type="match status" value="1"/>
</dbReference>
<dbReference type="GeneTree" id="ENSGT00940000156842"/>
<dbReference type="GO" id="GO:0006382">
    <property type="term" value="P:adenosine to inosine editing"/>
    <property type="evidence" value="ECO:0007669"/>
    <property type="project" value="TreeGrafter"/>
</dbReference>
<dbReference type="GO" id="GO:0003726">
    <property type="term" value="F:double-stranded RNA adenosine deaminase activity"/>
    <property type="evidence" value="ECO:0007669"/>
    <property type="project" value="TreeGrafter"/>
</dbReference>
<reference evidence="4 5" key="1">
    <citation type="journal article" date="2011" name="Genome Biol. Evol.">
        <title>Integration of the genetic map and genome assembly of fugu facilitates insights into distinct features of genome evolution in teleosts and mammals.</title>
        <authorList>
            <person name="Kai W."/>
            <person name="Kikuchi K."/>
            <person name="Tohari S."/>
            <person name="Chew A.K."/>
            <person name="Tay A."/>
            <person name="Fujiwara A."/>
            <person name="Hosoya S."/>
            <person name="Suetake H."/>
            <person name="Naruse K."/>
            <person name="Brenner S."/>
            <person name="Suzuki Y."/>
            <person name="Venkatesh B."/>
        </authorList>
    </citation>
    <scope>NUCLEOTIDE SEQUENCE [LARGE SCALE GENOMIC DNA]</scope>
</reference>
<dbReference type="Pfam" id="PF02137">
    <property type="entry name" value="A_deamin"/>
    <property type="match status" value="1"/>
</dbReference>
<dbReference type="PROSITE" id="PS50137">
    <property type="entry name" value="DS_RBD"/>
    <property type="match status" value="1"/>
</dbReference>
<evidence type="ECO:0000256" key="1">
    <source>
        <dbReference type="PROSITE-ProRule" id="PRU00266"/>
    </source>
</evidence>
<dbReference type="PROSITE" id="PS50141">
    <property type="entry name" value="A_DEAMIN_EDITASE"/>
    <property type="match status" value="1"/>
</dbReference>
<dbReference type="GO" id="GO:0005737">
    <property type="term" value="C:cytoplasm"/>
    <property type="evidence" value="ECO:0007669"/>
    <property type="project" value="TreeGrafter"/>
</dbReference>
<feature type="domain" description="DRBM" evidence="2">
    <location>
        <begin position="51"/>
        <end position="119"/>
    </location>
</feature>
<evidence type="ECO:0000259" key="3">
    <source>
        <dbReference type="PROSITE" id="PS50141"/>
    </source>
</evidence>
<accession>A0A674P6T3</accession>
<gene>
    <name evidence="4" type="primary">adad1</name>
</gene>
<dbReference type="Proteomes" id="UP000005226">
    <property type="component" value="Chromosome 14"/>
</dbReference>
<dbReference type="InterPro" id="IPR014720">
    <property type="entry name" value="dsRBD_dom"/>
</dbReference>
<dbReference type="InterPro" id="IPR044455">
    <property type="entry name" value="ADAD1_DSRM"/>
</dbReference>
<dbReference type="SMART" id="SM00552">
    <property type="entry name" value="ADEAMc"/>
    <property type="match status" value="1"/>
</dbReference>
<feature type="domain" description="A to I editase" evidence="3">
    <location>
        <begin position="201"/>
        <end position="530"/>
    </location>
</feature>
<dbReference type="Pfam" id="PF00035">
    <property type="entry name" value="dsrm"/>
    <property type="match status" value="1"/>
</dbReference>
<dbReference type="SUPFAM" id="SSF54768">
    <property type="entry name" value="dsRNA-binding domain-like"/>
    <property type="match status" value="1"/>
</dbReference>
<keyword evidence="5" id="KW-1185">Reference proteome</keyword>
<proteinExistence type="predicted"/>
<dbReference type="Gene3D" id="3.30.160.20">
    <property type="match status" value="1"/>
</dbReference>
<reference evidence="4" key="2">
    <citation type="submission" date="2025-08" db="UniProtKB">
        <authorList>
            <consortium name="Ensembl"/>
        </authorList>
    </citation>
    <scope>IDENTIFICATION</scope>
</reference>
<evidence type="ECO:0000313" key="5">
    <source>
        <dbReference type="Proteomes" id="UP000005226"/>
    </source>
</evidence>
<dbReference type="GO" id="GO:0006396">
    <property type="term" value="P:RNA processing"/>
    <property type="evidence" value="ECO:0007669"/>
    <property type="project" value="InterPro"/>
</dbReference>
<dbReference type="AlphaFoldDB" id="A0A674P6T3"/>
<dbReference type="Ensembl" id="ENSTRUT00000072964.1">
    <property type="protein sequence ID" value="ENSTRUP00000081642.1"/>
    <property type="gene ID" value="ENSTRUG00000008514.3"/>
</dbReference>
<evidence type="ECO:0000313" key="4">
    <source>
        <dbReference type="Ensembl" id="ENSTRUP00000081642.1"/>
    </source>
</evidence>
<dbReference type="GO" id="GO:0005730">
    <property type="term" value="C:nucleolus"/>
    <property type="evidence" value="ECO:0007669"/>
    <property type="project" value="TreeGrafter"/>
</dbReference>
<organism evidence="4 5">
    <name type="scientific">Takifugu rubripes</name>
    <name type="common">Japanese pufferfish</name>
    <name type="synonym">Fugu rubripes</name>
    <dbReference type="NCBI Taxonomy" id="31033"/>
    <lineage>
        <taxon>Eukaryota</taxon>
        <taxon>Metazoa</taxon>
        <taxon>Chordata</taxon>
        <taxon>Craniata</taxon>
        <taxon>Vertebrata</taxon>
        <taxon>Euteleostomi</taxon>
        <taxon>Actinopterygii</taxon>
        <taxon>Neopterygii</taxon>
        <taxon>Teleostei</taxon>
        <taxon>Neoteleostei</taxon>
        <taxon>Acanthomorphata</taxon>
        <taxon>Eupercaria</taxon>
        <taxon>Tetraodontiformes</taxon>
        <taxon>Tetradontoidea</taxon>
        <taxon>Tetraodontidae</taxon>
        <taxon>Takifugu</taxon>
    </lineage>
</organism>
<dbReference type="SMART" id="SM00358">
    <property type="entry name" value="DSRM"/>
    <property type="match status" value="1"/>
</dbReference>
<dbReference type="GO" id="GO:0008251">
    <property type="term" value="F:tRNA-specific adenosine deaminase activity"/>
    <property type="evidence" value="ECO:0007669"/>
    <property type="project" value="TreeGrafter"/>
</dbReference>
<protein>
    <submittedName>
        <fullName evidence="4">Adenosine deaminase domain containing 1 (testis-specific)</fullName>
    </submittedName>
</protein>
<keyword evidence="1" id="KW-0694">RNA-binding</keyword>
<dbReference type="InParanoid" id="A0A674P6T3"/>